<organism evidence="2 3">
    <name type="scientific">Globisporangium ultimum (strain ATCC 200006 / CBS 805.95 / DAOM BR144)</name>
    <name type="common">Pythium ultimum</name>
    <dbReference type="NCBI Taxonomy" id="431595"/>
    <lineage>
        <taxon>Eukaryota</taxon>
        <taxon>Sar</taxon>
        <taxon>Stramenopiles</taxon>
        <taxon>Oomycota</taxon>
        <taxon>Peronosporomycetes</taxon>
        <taxon>Pythiales</taxon>
        <taxon>Pythiaceae</taxon>
        <taxon>Globisporangium</taxon>
    </lineage>
</organism>
<feature type="region of interest" description="Disordered" evidence="1">
    <location>
        <begin position="33"/>
        <end position="64"/>
    </location>
</feature>
<dbReference type="VEuPathDB" id="FungiDB:PYU1_G008830"/>
<dbReference type="HOGENOM" id="CLU_1682563_0_0_1"/>
<evidence type="ECO:0000256" key="1">
    <source>
        <dbReference type="SAM" id="MobiDB-lite"/>
    </source>
</evidence>
<dbReference type="AlphaFoldDB" id="K3WV51"/>
<accession>K3WV51</accession>
<dbReference type="eggNOG" id="ENOG502T1B2">
    <property type="taxonomic scope" value="Eukaryota"/>
</dbReference>
<name>K3WV51_GLOUD</name>
<evidence type="ECO:0000313" key="3">
    <source>
        <dbReference type="Proteomes" id="UP000019132"/>
    </source>
</evidence>
<reference evidence="3" key="1">
    <citation type="journal article" date="2010" name="Genome Biol.">
        <title>Genome sequence of the necrotrophic plant pathogen Pythium ultimum reveals original pathogenicity mechanisms and effector repertoire.</title>
        <authorList>
            <person name="Levesque C.A."/>
            <person name="Brouwer H."/>
            <person name="Cano L."/>
            <person name="Hamilton J.P."/>
            <person name="Holt C."/>
            <person name="Huitema E."/>
            <person name="Raffaele S."/>
            <person name="Robideau G.P."/>
            <person name="Thines M."/>
            <person name="Win J."/>
            <person name="Zerillo M.M."/>
            <person name="Beakes G.W."/>
            <person name="Boore J.L."/>
            <person name="Busam D."/>
            <person name="Dumas B."/>
            <person name="Ferriera S."/>
            <person name="Fuerstenberg S.I."/>
            <person name="Gachon C.M."/>
            <person name="Gaulin E."/>
            <person name="Govers F."/>
            <person name="Grenville-Briggs L."/>
            <person name="Horner N."/>
            <person name="Hostetler J."/>
            <person name="Jiang R.H."/>
            <person name="Johnson J."/>
            <person name="Krajaejun T."/>
            <person name="Lin H."/>
            <person name="Meijer H.J."/>
            <person name="Moore B."/>
            <person name="Morris P."/>
            <person name="Phuntmart V."/>
            <person name="Puiu D."/>
            <person name="Shetty J."/>
            <person name="Stajich J.E."/>
            <person name="Tripathy S."/>
            <person name="Wawra S."/>
            <person name="van West P."/>
            <person name="Whitty B.R."/>
            <person name="Coutinho P.M."/>
            <person name="Henrissat B."/>
            <person name="Martin F."/>
            <person name="Thomas P.D."/>
            <person name="Tyler B.M."/>
            <person name="De Vries R.P."/>
            <person name="Kamoun S."/>
            <person name="Yandell M."/>
            <person name="Tisserat N."/>
            <person name="Buell C.R."/>
        </authorList>
    </citation>
    <scope>NUCLEOTIDE SEQUENCE</scope>
    <source>
        <strain evidence="3">DAOM:BR144</strain>
    </source>
</reference>
<reference evidence="3" key="2">
    <citation type="submission" date="2010-04" db="EMBL/GenBank/DDBJ databases">
        <authorList>
            <person name="Buell R."/>
            <person name="Hamilton J."/>
            <person name="Hostetler J."/>
        </authorList>
    </citation>
    <scope>NUCLEOTIDE SEQUENCE [LARGE SCALE GENOMIC DNA]</scope>
    <source>
        <strain evidence="3">DAOM:BR144</strain>
    </source>
</reference>
<evidence type="ECO:0000313" key="2">
    <source>
        <dbReference type="EnsemblProtists" id="PYU1_T008848"/>
    </source>
</evidence>
<dbReference type="Proteomes" id="UP000019132">
    <property type="component" value="Unassembled WGS sequence"/>
</dbReference>
<reference evidence="2" key="3">
    <citation type="submission" date="2015-02" db="UniProtKB">
        <authorList>
            <consortium name="EnsemblProtists"/>
        </authorList>
    </citation>
    <scope>IDENTIFICATION</scope>
    <source>
        <strain evidence="2">DAOM BR144</strain>
    </source>
</reference>
<dbReference type="InParanoid" id="K3WV51"/>
<dbReference type="EnsemblProtists" id="PYU1_T008848">
    <property type="protein sequence ID" value="PYU1_T008848"/>
    <property type="gene ID" value="PYU1_G008830"/>
</dbReference>
<protein>
    <submittedName>
        <fullName evidence="2">Uncharacterized protein</fullName>
    </submittedName>
</protein>
<proteinExistence type="predicted"/>
<keyword evidence="3" id="KW-1185">Reference proteome</keyword>
<dbReference type="EMBL" id="GL376558">
    <property type="status" value="NOT_ANNOTATED_CDS"/>
    <property type="molecule type" value="Genomic_DNA"/>
</dbReference>
<sequence length="135" mass="15834">MCFSDEMCSFTPEIFEIPPVVNHERSVHFAAIPHAPHEPLDNDEELPAKRRNTPRTSKSSEELLRRSVTFEPNFQARMRQYLVRNRYKREQIRLTVCEKEDELMKATPTINRVSMQLHASIGYFRTRPNAFAVLS</sequence>